<dbReference type="PROSITE" id="PS51354">
    <property type="entry name" value="GLUTAREDOXIN_2"/>
    <property type="match status" value="1"/>
</dbReference>
<feature type="domain" description="Glutaredoxin" evidence="1">
    <location>
        <begin position="6"/>
        <end position="64"/>
    </location>
</feature>
<sequence>MKVQDVVVYVSDDCKECEKVLSWLKEQDVPYIEKNTTQNRSYMRELQCKNVYGTPAIYVDNQRILGFQRNRLMDALGLTGVGNYY</sequence>
<protein>
    <submittedName>
        <fullName evidence="2">Glutaredoxin family protein</fullName>
    </submittedName>
</protein>
<dbReference type="Proteomes" id="UP001145069">
    <property type="component" value="Unassembled WGS sequence"/>
</dbReference>
<dbReference type="InterPro" id="IPR002109">
    <property type="entry name" value="Glutaredoxin"/>
</dbReference>
<evidence type="ECO:0000259" key="1">
    <source>
        <dbReference type="Pfam" id="PF00462"/>
    </source>
</evidence>
<gene>
    <name evidence="2" type="ORF">NC799_08895</name>
</gene>
<reference evidence="2" key="1">
    <citation type="submission" date="2022-06" db="EMBL/GenBank/DDBJ databases">
        <title>Aquibacillus sp. a new bacterium isolated from soil saline samples.</title>
        <authorList>
            <person name="Galisteo C."/>
            <person name="De La Haba R."/>
            <person name="Sanchez-Porro C."/>
            <person name="Ventosa A."/>
        </authorList>
    </citation>
    <scope>NUCLEOTIDE SEQUENCE</scope>
    <source>
        <strain evidence="2">3ASR75-54</strain>
    </source>
</reference>
<dbReference type="InterPro" id="IPR036249">
    <property type="entry name" value="Thioredoxin-like_sf"/>
</dbReference>
<dbReference type="SUPFAM" id="SSF52833">
    <property type="entry name" value="Thioredoxin-like"/>
    <property type="match status" value="1"/>
</dbReference>
<dbReference type="Pfam" id="PF00462">
    <property type="entry name" value="Glutaredoxin"/>
    <property type="match status" value="1"/>
</dbReference>
<name>A0A9X4AG94_9BACI</name>
<evidence type="ECO:0000313" key="3">
    <source>
        <dbReference type="Proteomes" id="UP001145069"/>
    </source>
</evidence>
<dbReference type="RefSeq" id="WP_272446103.1">
    <property type="nucleotide sequence ID" value="NZ_JAMQKC010000006.1"/>
</dbReference>
<dbReference type="EMBL" id="JAMQKC010000006">
    <property type="protein sequence ID" value="MDC3417040.1"/>
    <property type="molecule type" value="Genomic_DNA"/>
</dbReference>
<comment type="caution">
    <text evidence="2">The sequence shown here is derived from an EMBL/GenBank/DDBJ whole genome shotgun (WGS) entry which is preliminary data.</text>
</comment>
<proteinExistence type="predicted"/>
<organism evidence="2 3">
    <name type="scientific">Aquibacillus salsiterrae</name>
    <dbReference type="NCBI Taxonomy" id="2950439"/>
    <lineage>
        <taxon>Bacteria</taxon>
        <taxon>Bacillati</taxon>
        <taxon>Bacillota</taxon>
        <taxon>Bacilli</taxon>
        <taxon>Bacillales</taxon>
        <taxon>Bacillaceae</taxon>
        <taxon>Aquibacillus</taxon>
    </lineage>
</organism>
<accession>A0A9X4AG94</accession>
<keyword evidence="3" id="KW-1185">Reference proteome</keyword>
<dbReference type="CDD" id="cd02976">
    <property type="entry name" value="NrdH"/>
    <property type="match status" value="1"/>
</dbReference>
<evidence type="ECO:0000313" key="2">
    <source>
        <dbReference type="EMBL" id="MDC3417040.1"/>
    </source>
</evidence>
<dbReference type="Gene3D" id="3.40.30.10">
    <property type="entry name" value="Glutaredoxin"/>
    <property type="match status" value="1"/>
</dbReference>
<dbReference type="AlphaFoldDB" id="A0A9X4AG94"/>